<dbReference type="SUPFAM" id="SSF53335">
    <property type="entry name" value="S-adenosyl-L-methionine-dependent methyltransferases"/>
    <property type="match status" value="1"/>
</dbReference>
<protein>
    <submittedName>
        <fullName evidence="2">FkbM methyltransferase</fullName>
    </submittedName>
</protein>
<dbReference type="NCBIfam" id="TIGR01444">
    <property type="entry name" value="fkbM_fam"/>
    <property type="match status" value="1"/>
</dbReference>
<dbReference type="Pfam" id="PF05050">
    <property type="entry name" value="Methyltransf_21"/>
    <property type="match status" value="1"/>
</dbReference>
<dbReference type="InterPro" id="IPR053202">
    <property type="entry name" value="EGF_Rcpt_Signaling_Reg"/>
</dbReference>
<name>A0A1V0SJF4_9VIRU</name>
<dbReference type="InterPro" id="IPR006342">
    <property type="entry name" value="FkbM_mtfrase"/>
</dbReference>
<gene>
    <name evidence="2" type="ORF">Klosneuvirus_2_210</name>
</gene>
<keyword evidence="2" id="KW-0808">Transferase</keyword>
<organism evidence="2">
    <name type="scientific">Klosneuvirus KNV1</name>
    <dbReference type="NCBI Taxonomy" id="1977640"/>
    <lineage>
        <taxon>Viruses</taxon>
        <taxon>Varidnaviria</taxon>
        <taxon>Bamfordvirae</taxon>
        <taxon>Nucleocytoviricota</taxon>
        <taxon>Megaviricetes</taxon>
        <taxon>Imitervirales</taxon>
        <taxon>Mimiviridae</taxon>
        <taxon>Klosneuvirinae</taxon>
        <taxon>Klosneuvirus</taxon>
    </lineage>
</organism>
<evidence type="ECO:0000313" key="2">
    <source>
        <dbReference type="EMBL" id="ARF11774.1"/>
    </source>
</evidence>
<dbReference type="InterPro" id="IPR029063">
    <property type="entry name" value="SAM-dependent_MTases_sf"/>
</dbReference>
<dbReference type="GO" id="GO:0005886">
    <property type="term" value="C:plasma membrane"/>
    <property type="evidence" value="ECO:0007669"/>
    <property type="project" value="TreeGrafter"/>
</dbReference>
<evidence type="ECO:0000259" key="1">
    <source>
        <dbReference type="Pfam" id="PF05050"/>
    </source>
</evidence>
<feature type="domain" description="Methyltransferase FkbM" evidence="1">
    <location>
        <begin position="26"/>
        <end position="183"/>
    </location>
</feature>
<accession>A0A1V0SJF4</accession>
<dbReference type="Gene3D" id="3.40.50.150">
    <property type="entry name" value="Vaccinia Virus protein VP39"/>
    <property type="match status" value="1"/>
</dbReference>
<dbReference type="PANTHER" id="PTHR34009">
    <property type="entry name" value="PROTEIN STAR"/>
    <property type="match status" value="1"/>
</dbReference>
<reference evidence="2" key="1">
    <citation type="journal article" date="2017" name="Science">
        <title>Giant viruses with an expanded complement of translation system components.</title>
        <authorList>
            <person name="Schulz F."/>
            <person name="Yutin N."/>
            <person name="Ivanova N.N."/>
            <person name="Ortega D.R."/>
            <person name="Lee T.K."/>
            <person name="Vierheilig J."/>
            <person name="Daims H."/>
            <person name="Horn M."/>
            <person name="Wagner M."/>
            <person name="Jensen G.J."/>
            <person name="Kyrpides N.C."/>
            <person name="Koonin E.V."/>
            <person name="Woyke T."/>
        </authorList>
    </citation>
    <scope>NUCLEOTIDE SEQUENCE</scope>
    <source>
        <strain evidence="2">KNV1</strain>
    </source>
</reference>
<dbReference type="GO" id="GO:0032259">
    <property type="term" value="P:methylation"/>
    <property type="evidence" value="ECO:0007669"/>
    <property type="project" value="UniProtKB-KW"/>
</dbReference>
<dbReference type="PANTHER" id="PTHR34009:SF2">
    <property type="entry name" value="PROTEIN STAR"/>
    <property type="match status" value="1"/>
</dbReference>
<keyword evidence="2" id="KW-0489">Methyltransferase</keyword>
<proteinExistence type="predicted"/>
<dbReference type="EMBL" id="KY684109">
    <property type="protein sequence ID" value="ARF11774.1"/>
    <property type="molecule type" value="Genomic_DNA"/>
</dbReference>
<dbReference type="GO" id="GO:0008168">
    <property type="term" value="F:methyltransferase activity"/>
    <property type="evidence" value="ECO:0007669"/>
    <property type="project" value="UniProtKB-KW"/>
</dbReference>
<sequence length="201" mass="23273">MFYGQHGEDKYIASLFPDNYTGICIEVGAYDGIFLSNTYHFEQKGWRALCIEPIQSAYEACQKVRKECINCSIADKDDENKEFTIYHLGDNLCAISSLIPDPRLIDSHKTMITNVTKSYVKVRSLNSLLNEINFPKNIDFISIDTENTELDVLKGLDLNIYNVRLLVIENNYNEPFCEEYLKQFGYIKVNRIAVNDFYVKF</sequence>